<gene>
    <name evidence="2" type="ORF">H340_23558</name>
</gene>
<dbReference type="GO" id="GO:0016810">
    <property type="term" value="F:hydrolase activity, acting on carbon-nitrogen (but not peptide) bonds"/>
    <property type="evidence" value="ECO:0007669"/>
    <property type="project" value="InterPro"/>
</dbReference>
<reference evidence="2 3" key="1">
    <citation type="journal article" date="2013" name="Genome Announc.">
        <title>Whole-Genome Shotgun Assembly and Analysis of the Genome of Streptomyces mobaraensis DSM 40847, a Strain for Industrial Production of Microbial Transglutaminase.</title>
        <authorList>
            <person name="Yang H."/>
            <person name="He T."/>
            <person name="Wu W."/>
            <person name="Zhu W."/>
            <person name="Lu B."/>
            <person name="Sun W."/>
        </authorList>
    </citation>
    <scope>NUCLEOTIDE SEQUENCE [LARGE SCALE GENOMIC DNA]</scope>
    <source>
        <strain evidence="2 3">DSM 40847</strain>
    </source>
</reference>
<proteinExistence type="predicted"/>
<dbReference type="Pfam" id="PF01522">
    <property type="entry name" value="Polysacc_deac_1"/>
    <property type="match status" value="1"/>
</dbReference>
<dbReference type="Proteomes" id="UP000011740">
    <property type="component" value="Unassembled WGS sequence"/>
</dbReference>
<comment type="caution">
    <text evidence="2">The sequence shown here is derived from an EMBL/GenBank/DDBJ whole genome shotgun (WGS) entry which is preliminary data.</text>
</comment>
<evidence type="ECO:0000313" key="3">
    <source>
        <dbReference type="Proteomes" id="UP000011740"/>
    </source>
</evidence>
<dbReference type="EMBL" id="AORZ01000092">
    <property type="protein sequence ID" value="EME98029.1"/>
    <property type="molecule type" value="Genomic_DNA"/>
</dbReference>
<organism evidence="2 3">
    <name type="scientific">Streptomyces mobaraensis (strain ATCC 29032 / DSM 40847 / JCM 4168 / NBRC 13819 / NCIMB 11159 / IPCR 16-22)</name>
    <dbReference type="NCBI Taxonomy" id="1223523"/>
    <lineage>
        <taxon>Bacteria</taxon>
        <taxon>Bacillati</taxon>
        <taxon>Actinomycetota</taxon>
        <taxon>Actinomycetes</taxon>
        <taxon>Kitasatosporales</taxon>
        <taxon>Streptomycetaceae</taxon>
        <taxon>Streptomyces</taxon>
    </lineage>
</organism>
<dbReference type="PATRIC" id="fig|1223523.3.peg.4790"/>
<accession>M3BEN8</accession>
<dbReference type="InterPro" id="IPR050248">
    <property type="entry name" value="Polysacc_deacetylase_ArnD"/>
</dbReference>
<dbReference type="InterPro" id="IPR002509">
    <property type="entry name" value="NODB_dom"/>
</dbReference>
<dbReference type="Gene3D" id="3.20.20.370">
    <property type="entry name" value="Glycoside hydrolase/deacetylase"/>
    <property type="match status" value="1"/>
</dbReference>
<dbReference type="PANTHER" id="PTHR10587">
    <property type="entry name" value="GLYCOSYL TRANSFERASE-RELATED"/>
    <property type="match status" value="1"/>
</dbReference>
<dbReference type="eggNOG" id="COG0726">
    <property type="taxonomic scope" value="Bacteria"/>
</dbReference>
<dbReference type="PROSITE" id="PS51677">
    <property type="entry name" value="NODB"/>
    <property type="match status" value="1"/>
</dbReference>
<feature type="domain" description="NodB homology" evidence="1">
    <location>
        <begin position="32"/>
        <end position="209"/>
    </location>
</feature>
<dbReference type="GO" id="GO:0005975">
    <property type="term" value="P:carbohydrate metabolic process"/>
    <property type="evidence" value="ECO:0007669"/>
    <property type="project" value="InterPro"/>
</dbReference>
<dbReference type="AlphaFoldDB" id="M3BEN8"/>
<dbReference type="STRING" id="1223523.H340_23558"/>
<dbReference type="SUPFAM" id="SSF88713">
    <property type="entry name" value="Glycoside hydrolase/deacetylase"/>
    <property type="match status" value="1"/>
</dbReference>
<protein>
    <submittedName>
        <fullName evidence="2">Polysaccharide/chitin/xylan deacetylase</fullName>
    </submittedName>
</protein>
<name>M3BEN8_STRM1</name>
<dbReference type="CDD" id="cd10917">
    <property type="entry name" value="CE4_NodB_like_6s_7s"/>
    <property type="match status" value="1"/>
</dbReference>
<sequence>MRVAPKPPADKPIALSATGEVPVFAQVSTSQRVVFITIDDGMEKDPAFVGMMRDLKTPITMFLMNDAIKSDYAYFKPLQALGNHIQNHTLHHPAMTHLSLARQENEVCGDQKALTEHYGTAPLLFRPPYGVYDKNTEIAVRECGPRAIVWWRETVRITSLQYQRPDKKLHAGDIILVHFRGPEQLQGATMTQMFANVLRQIEKQGFAVARLEDYIRAPSR</sequence>
<evidence type="ECO:0000259" key="1">
    <source>
        <dbReference type="PROSITE" id="PS51677"/>
    </source>
</evidence>
<evidence type="ECO:0000313" key="2">
    <source>
        <dbReference type="EMBL" id="EME98029.1"/>
    </source>
</evidence>
<dbReference type="PANTHER" id="PTHR10587:SF134">
    <property type="entry name" value="SECRETED PROTEIN"/>
    <property type="match status" value="1"/>
</dbReference>
<dbReference type="InterPro" id="IPR011330">
    <property type="entry name" value="Glyco_hydro/deAcase_b/a-brl"/>
</dbReference>